<feature type="non-terminal residue" evidence="2">
    <location>
        <position position="1"/>
    </location>
</feature>
<sequence length="177" mass="20090">VKMLDVLDIYQKASNGLLKIEEHRFETKPNLIRKYDIQRVPVILMTTDLEQVIIRYLAIPTAAKIQPFVQALMVLTGSPNYYKNVIKENLNKINPTVIKVLITDYCAYCSTIISICSQFALASEGKLQTDVIDIMAHPDISEQYDVTTVPTLIINEDKKLIGDITAEELLYELINKT</sequence>
<dbReference type="EMBL" id="BART01033479">
    <property type="protein sequence ID" value="GAH07787.1"/>
    <property type="molecule type" value="Genomic_DNA"/>
</dbReference>
<dbReference type="Pfam" id="PF13192">
    <property type="entry name" value="Thioredoxin_3"/>
    <property type="match status" value="1"/>
</dbReference>
<comment type="caution">
    <text evidence="2">The sequence shown here is derived from an EMBL/GenBank/DDBJ whole genome shotgun (WGS) entry which is preliminary data.</text>
</comment>
<organism evidence="2">
    <name type="scientific">marine sediment metagenome</name>
    <dbReference type="NCBI Taxonomy" id="412755"/>
    <lineage>
        <taxon>unclassified sequences</taxon>
        <taxon>metagenomes</taxon>
        <taxon>ecological metagenomes</taxon>
    </lineage>
</organism>
<gene>
    <name evidence="2" type="ORF">S01H4_57516</name>
</gene>
<dbReference type="SUPFAM" id="SSF52833">
    <property type="entry name" value="Thioredoxin-like"/>
    <property type="match status" value="1"/>
</dbReference>
<dbReference type="InterPro" id="IPR036249">
    <property type="entry name" value="Thioredoxin-like_sf"/>
</dbReference>
<dbReference type="InterPro" id="IPR012336">
    <property type="entry name" value="Thioredoxin-like_fold"/>
</dbReference>
<dbReference type="PANTHER" id="PTHR37170">
    <property type="entry name" value="GLUTAREDOXIN-RELATED"/>
    <property type="match status" value="1"/>
</dbReference>
<dbReference type="AlphaFoldDB" id="X1CJB9"/>
<evidence type="ECO:0000259" key="1">
    <source>
        <dbReference type="Pfam" id="PF13192"/>
    </source>
</evidence>
<dbReference type="PANTHER" id="PTHR37170:SF1">
    <property type="entry name" value="GLUTAREDOXIN-LIKE PROTEIN"/>
    <property type="match status" value="1"/>
</dbReference>
<evidence type="ECO:0000313" key="2">
    <source>
        <dbReference type="EMBL" id="GAH07787.1"/>
    </source>
</evidence>
<name>X1CJB9_9ZZZZ</name>
<accession>X1CJB9</accession>
<dbReference type="Gene3D" id="3.40.30.10">
    <property type="entry name" value="Glutaredoxin"/>
    <property type="match status" value="2"/>
</dbReference>
<feature type="domain" description="Thioredoxin-like fold" evidence="1">
    <location>
        <begin position="98"/>
        <end position="174"/>
    </location>
</feature>
<reference evidence="2" key="1">
    <citation type="journal article" date="2014" name="Front. Microbiol.">
        <title>High frequency of phylogenetically diverse reductive dehalogenase-homologous genes in deep subseafloor sedimentary metagenomes.</title>
        <authorList>
            <person name="Kawai M."/>
            <person name="Futagami T."/>
            <person name="Toyoda A."/>
            <person name="Takaki Y."/>
            <person name="Nishi S."/>
            <person name="Hori S."/>
            <person name="Arai W."/>
            <person name="Tsubouchi T."/>
            <person name="Morono Y."/>
            <person name="Uchiyama I."/>
            <person name="Ito T."/>
            <person name="Fujiyama A."/>
            <person name="Inagaki F."/>
            <person name="Takami H."/>
        </authorList>
    </citation>
    <scope>NUCLEOTIDE SEQUENCE</scope>
    <source>
        <strain evidence="2">Expedition CK06-06</strain>
    </source>
</reference>
<proteinExistence type="predicted"/>
<protein>
    <recommendedName>
        <fullName evidence="1">Thioredoxin-like fold domain-containing protein</fullName>
    </recommendedName>
</protein>